<evidence type="ECO:0000259" key="1">
    <source>
        <dbReference type="Pfam" id="PF17931"/>
    </source>
</evidence>
<dbReference type="Pfam" id="PF17931">
    <property type="entry name" value="TetR_C_23"/>
    <property type="match status" value="1"/>
</dbReference>
<dbReference type="Gene3D" id="1.10.357.10">
    <property type="entry name" value="Tetracycline Repressor, domain 2"/>
    <property type="match status" value="1"/>
</dbReference>
<organism evidence="2 3">
    <name type="scientific">Catalinimonas alkaloidigena</name>
    <dbReference type="NCBI Taxonomy" id="1075417"/>
    <lineage>
        <taxon>Bacteria</taxon>
        <taxon>Pseudomonadati</taxon>
        <taxon>Bacteroidota</taxon>
        <taxon>Cytophagia</taxon>
        <taxon>Cytophagales</taxon>
        <taxon>Catalimonadaceae</taxon>
        <taxon>Catalinimonas</taxon>
    </lineage>
</organism>
<sequence>MGKNDKIRRAYIDYQLTVGHRPPSVYAFAKKLKITEANFYESYNSFAALEKDIWRGFMEDTLGRLQQDEVYQTYTVREKLLAFYYTFVEVLKENRSYILNRMAPARSMPEVNAELAYLHDDFRTYAKELVREGEETGEVAQRPYLTDRYGDGLWYQLLFVLRFWRNDESAGFEKTDAAIEKAVHLSFDLIGRNTIDSAFDFARFIFQNRRTVSQP</sequence>
<reference evidence="2 3" key="1">
    <citation type="submission" date="2016-10" db="EMBL/GenBank/DDBJ databases">
        <authorList>
            <person name="de Groot N.N."/>
        </authorList>
    </citation>
    <scope>NUCLEOTIDE SEQUENCE [LARGE SCALE GENOMIC DNA]</scope>
    <source>
        <strain evidence="2 3">DSM 25186</strain>
    </source>
</reference>
<protein>
    <submittedName>
        <fullName evidence="2">DNA-binding transcriptional regulator, AcrR family</fullName>
    </submittedName>
</protein>
<feature type="domain" description="Tetracyclin repressor-like C-terminal" evidence="1">
    <location>
        <begin position="79"/>
        <end position="205"/>
    </location>
</feature>
<dbReference type="Proteomes" id="UP000198510">
    <property type="component" value="Unassembled WGS sequence"/>
</dbReference>
<dbReference type="AlphaFoldDB" id="A0A1G9NBV3"/>
<evidence type="ECO:0000313" key="3">
    <source>
        <dbReference type="Proteomes" id="UP000198510"/>
    </source>
</evidence>
<evidence type="ECO:0000313" key="2">
    <source>
        <dbReference type="EMBL" id="SDL83952.1"/>
    </source>
</evidence>
<dbReference type="EMBL" id="FNFO01000008">
    <property type="protein sequence ID" value="SDL83952.1"/>
    <property type="molecule type" value="Genomic_DNA"/>
</dbReference>
<dbReference type="STRING" id="1075417.SAMN05421823_108243"/>
<dbReference type="RefSeq" id="WP_089685249.1">
    <property type="nucleotide sequence ID" value="NZ_FNFO01000008.1"/>
</dbReference>
<dbReference type="InterPro" id="IPR036271">
    <property type="entry name" value="Tet_transcr_reg_TetR-rel_C_sf"/>
</dbReference>
<dbReference type="InterPro" id="IPR041673">
    <property type="entry name" value="TetR_C_23"/>
</dbReference>
<keyword evidence="2" id="KW-0238">DNA-binding</keyword>
<dbReference type="GO" id="GO:0003677">
    <property type="term" value="F:DNA binding"/>
    <property type="evidence" value="ECO:0007669"/>
    <property type="project" value="UniProtKB-KW"/>
</dbReference>
<accession>A0A1G9NBV3</accession>
<dbReference type="OrthoDB" id="977687at2"/>
<gene>
    <name evidence="2" type="ORF">SAMN05421823_108243</name>
</gene>
<proteinExistence type="predicted"/>
<name>A0A1G9NBV3_9BACT</name>
<keyword evidence="3" id="KW-1185">Reference proteome</keyword>
<dbReference type="SUPFAM" id="SSF48498">
    <property type="entry name" value="Tetracyclin repressor-like, C-terminal domain"/>
    <property type="match status" value="1"/>
</dbReference>